<sequence length="319" mass="36192">MAVSGEKELAEEHGVFGRLSLIDFVDAENLYKTFIIPSSNQRMPTLPPELEREIFELALNSSNSRATCAGNTEYLTLKFALRRVCRRVEYWVDLVSYRSIAVETSTDSGDFLELLARKPPGFFSEKVKDFWIGHFVPNAHAIDLLSACNAVEQLACYVDHKPTPKLPELIRRLPLTRLWIEHVHFSDVASLQSPTFFPALTHLYLIFWERRPPIDVPLLIQKLPLLHNLTHLALACNPTNPRLAQTVCAALPDLLFLVISLDCELEESDKTYAFDPRVVTVYVDYDEEEQDIGDSNRIWVYAEEAVAQRRSKSATSGAS</sequence>
<gene>
    <name evidence="1" type="ORF">FB45DRAFT_1039460</name>
</gene>
<evidence type="ECO:0000313" key="2">
    <source>
        <dbReference type="Proteomes" id="UP001221142"/>
    </source>
</evidence>
<dbReference type="AlphaFoldDB" id="A0AAD7F8J3"/>
<accession>A0AAD7F8J3</accession>
<keyword evidence="2" id="KW-1185">Reference proteome</keyword>
<proteinExistence type="predicted"/>
<dbReference type="SUPFAM" id="SSF52047">
    <property type="entry name" value="RNI-like"/>
    <property type="match status" value="1"/>
</dbReference>
<comment type="caution">
    <text evidence="1">The sequence shown here is derived from an EMBL/GenBank/DDBJ whole genome shotgun (WGS) entry which is preliminary data.</text>
</comment>
<dbReference type="Proteomes" id="UP001221142">
    <property type="component" value="Unassembled WGS sequence"/>
</dbReference>
<dbReference type="EMBL" id="JARKIF010000043">
    <property type="protein sequence ID" value="KAJ7608792.1"/>
    <property type="molecule type" value="Genomic_DNA"/>
</dbReference>
<reference evidence="1" key="1">
    <citation type="submission" date="2023-03" db="EMBL/GenBank/DDBJ databases">
        <title>Massive genome expansion in bonnet fungi (Mycena s.s.) driven by repeated elements and novel gene families across ecological guilds.</title>
        <authorList>
            <consortium name="Lawrence Berkeley National Laboratory"/>
            <person name="Harder C.B."/>
            <person name="Miyauchi S."/>
            <person name="Viragh M."/>
            <person name="Kuo A."/>
            <person name="Thoen E."/>
            <person name="Andreopoulos B."/>
            <person name="Lu D."/>
            <person name="Skrede I."/>
            <person name="Drula E."/>
            <person name="Henrissat B."/>
            <person name="Morin E."/>
            <person name="Kohler A."/>
            <person name="Barry K."/>
            <person name="LaButti K."/>
            <person name="Morin E."/>
            <person name="Salamov A."/>
            <person name="Lipzen A."/>
            <person name="Mereny Z."/>
            <person name="Hegedus B."/>
            <person name="Baldrian P."/>
            <person name="Stursova M."/>
            <person name="Weitz H."/>
            <person name="Taylor A."/>
            <person name="Grigoriev I.V."/>
            <person name="Nagy L.G."/>
            <person name="Martin F."/>
            <person name="Kauserud H."/>
        </authorList>
    </citation>
    <scope>NUCLEOTIDE SEQUENCE</scope>
    <source>
        <strain evidence="1">9284</strain>
    </source>
</reference>
<evidence type="ECO:0000313" key="1">
    <source>
        <dbReference type="EMBL" id="KAJ7608792.1"/>
    </source>
</evidence>
<protein>
    <submittedName>
        <fullName evidence="1">Uncharacterized protein</fullName>
    </submittedName>
</protein>
<organism evidence="1 2">
    <name type="scientific">Roridomyces roridus</name>
    <dbReference type="NCBI Taxonomy" id="1738132"/>
    <lineage>
        <taxon>Eukaryota</taxon>
        <taxon>Fungi</taxon>
        <taxon>Dikarya</taxon>
        <taxon>Basidiomycota</taxon>
        <taxon>Agaricomycotina</taxon>
        <taxon>Agaricomycetes</taxon>
        <taxon>Agaricomycetidae</taxon>
        <taxon>Agaricales</taxon>
        <taxon>Marasmiineae</taxon>
        <taxon>Mycenaceae</taxon>
        <taxon>Roridomyces</taxon>
    </lineage>
</organism>
<name>A0AAD7F8J3_9AGAR</name>